<feature type="region of interest" description="Disordered" evidence="1">
    <location>
        <begin position="1"/>
        <end position="41"/>
    </location>
</feature>
<comment type="caution">
    <text evidence="2">The sequence shown here is derived from an EMBL/GenBank/DDBJ whole genome shotgun (WGS) entry which is preliminary data.</text>
</comment>
<reference evidence="2" key="1">
    <citation type="submission" date="2021-09" db="EMBL/GenBank/DDBJ databases">
        <authorList>
            <person name="Martin H S."/>
        </authorList>
    </citation>
    <scope>NUCLEOTIDE SEQUENCE</scope>
</reference>
<dbReference type="AlphaFoldDB" id="A0A8J2WAG8"/>
<keyword evidence="3" id="KW-1185">Reference proteome</keyword>
<sequence length="85" mass="9750">METAKLCRASTIHAHSHNRHPIHKHKPELPSSLNKRTPTQMRANTVYPLFMKLERESNINNPLQFAGARETSISNRCISFHAGKY</sequence>
<feature type="compositionally biased region" description="Polar residues" evidence="1">
    <location>
        <begin position="31"/>
        <end position="41"/>
    </location>
</feature>
<evidence type="ECO:0000313" key="2">
    <source>
        <dbReference type="EMBL" id="CAG9583260.1"/>
    </source>
</evidence>
<dbReference type="Proteomes" id="UP000789524">
    <property type="component" value="Unassembled WGS sequence"/>
</dbReference>
<dbReference type="OrthoDB" id="10405199at2759"/>
<dbReference type="EMBL" id="CAKASE010000081">
    <property type="protein sequence ID" value="CAG9583260.1"/>
    <property type="molecule type" value="Genomic_DNA"/>
</dbReference>
<accession>A0A8J2WAG8</accession>
<proteinExistence type="predicted"/>
<feature type="compositionally biased region" description="Basic residues" evidence="1">
    <location>
        <begin position="14"/>
        <end position="26"/>
    </location>
</feature>
<evidence type="ECO:0000256" key="1">
    <source>
        <dbReference type="SAM" id="MobiDB-lite"/>
    </source>
</evidence>
<name>A0A8J2WAG8_9NEOP</name>
<organism evidence="2 3">
    <name type="scientific">Danaus chrysippus</name>
    <name type="common">African queen</name>
    <dbReference type="NCBI Taxonomy" id="151541"/>
    <lineage>
        <taxon>Eukaryota</taxon>
        <taxon>Metazoa</taxon>
        <taxon>Ecdysozoa</taxon>
        <taxon>Arthropoda</taxon>
        <taxon>Hexapoda</taxon>
        <taxon>Insecta</taxon>
        <taxon>Pterygota</taxon>
        <taxon>Neoptera</taxon>
        <taxon>Endopterygota</taxon>
        <taxon>Lepidoptera</taxon>
        <taxon>Glossata</taxon>
        <taxon>Ditrysia</taxon>
        <taxon>Papilionoidea</taxon>
        <taxon>Nymphalidae</taxon>
        <taxon>Danainae</taxon>
        <taxon>Danaini</taxon>
        <taxon>Danaina</taxon>
        <taxon>Danaus</taxon>
        <taxon>Anosia</taxon>
    </lineage>
</organism>
<gene>
    <name evidence="2" type="ORF">DCHRY22_LOCUS14687</name>
</gene>
<protein>
    <submittedName>
        <fullName evidence="2">(African queen) hypothetical protein</fullName>
    </submittedName>
</protein>
<evidence type="ECO:0000313" key="3">
    <source>
        <dbReference type="Proteomes" id="UP000789524"/>
    </source>
</evidence>